<dbReference type="Pfam" id="PF04055">
    <property type="entry name" value="Radical_SAM"/>
    <property type="match status" value="1"/>
</dbReference>
<keyword evidence="3" id="KW-0408">Iron</keyword>
<dbReference type="GO" id="GO:0051536">
    <property type="term" value="F:iron-sulfur cluster binding"/>
    <property type="evidence" value="ECO:0007669"/>
    <property type="project" value="UniProtKB-KW"/>
</dbReference>
<dbReference type="NCBIfam" id="TIGR04167">
    <property type="entry name" value="rSAM_SeCys"/>
    <property type="match status" value="1"/>
</dbReference>
<gene>
    <name evidence="8" type="ORF">WJX74_010875</name>
</gene>
<evidence type="ECO:0000256" key="5">
    <source>
        <dbReference type="SAM" id="MobiDB-lite"/>
    </source>
</evidence>
<evidence type="ECO:0000259" key="7">
    <source>
        <dbReference type="Pfam" id="PF12345"/>
    </source>
</evidence>
<feature type="domain" description="Radical SAM core" evidence="6">
    <location>
        <begin position="129"/>
        <end position="269"/>
    </location>
</feature>
<dbReference type="InterPro" id="IPR024521">
    <property type="entry name" value="ArsS-like_C"/>
</dbReference>
<dbReference type="Proteomes" id="UP001438707">
    <property type="component" value="Unassembled WGS sequence"/>
</dbReference>
<dbReference type="SFLD" id="SFLDS00029">
    <property type="entry name" value="Radical_SAM"/>
    <property type="match status" value="1"/>
</dbReference>
<proteinExistence type="predicted"/>
<protein>
    <recommendedName>
        <fullName evidence="10">Fe-S oxidoreductase</fullName>
    </recommendedName>
</protein>
<dbReference type="InterPro" id="IPR058240">
    <property type="entry name" value="rSAM_sf"/>
</dbReference>
<dbReference type="SUPFAM" id="SSF102114">
    <property type="entry name" value="Radical SAM enzymes"/>
    <property type="match status" value="1"/>
</dbReference>
<feature type="domain" description="Arsenosugar biosynthesis radical SAM protein ArsS-like C-terminal" evidence="7">
    <location>
        <begin position="288"/>
        <end position="426"/>
    </location>
</feature>
<dbReference type="InterPro" id="IPR007197">
    <property type="entry name" value="rSAM"/>
</dbReference>
<dbReference type="InterPro" id="IPR026351">
    <property type="entry name" value="rSAM_ArsS-like"/>
</dbReference>
<dbReference type="PANTHER" id="PTHR43728">
    <property type="entry name" value="SLR0304 PROTEIN"/>
    <property type="match status" value="1"/>
</dbReference>
<dbReference type="InterPro" id="IPR013785">
    <property type="entry name" value="Aldolase_TIM"/>
</dbReference>
<accession>A0AAW1RT84</accession>
<organism evidence="8 9">
    <name type="scientific">Apatococcus lobatus</name>
    <dbReference type="NCBI Taxonomy" id="904363"/>
    <lineage>
        <taxon>Eukaryota</taxon>
        <taxon>Viridiplantae</taxon>
        <taxon>Chlorophyta</taxon>
        <taxon>core chlorophytes</taxon>
        <taxon>Trebouxiophyceae</taxon>
        <taxon>Chlorellales</taxon>
        <taxon>Chlorellaceae</taxon>
        <taxon>Apatococcus</taxon>
    </lineage>
</organism>
<evidence type="ECO:0000256" key="2">
    <source>
        <dbReference type="ARBA" id="ARBA00022723"/>
    </source>
</evidence>
<dbReference type="GO" id="GO:0046872">
    <property type="term" value="F:metal ion binding"/>
    <property type="evidence" value="ECO:0007669"/>
    <property type="project" value="UniProtKB-KW"/>
</dbReference>
<evidence type="ECO:0000259" key="6">
    <source>
        <dbReference type="Pfam" id="PF04055"/>
    </source>
</evidence>
<evidence type="ECO:0000256" key="1">
    <source>
        <dbReference type="ARBA" id="ARBA00022691"/>
    </source>
</evidence>
<dbReference type="Pfam" id="PF12345">
    <property type="entry name" value="DUF3641"/>
    <property type="match status" value="1"/>
</dbReference>
<sequence>MLAADHCRRPQLSVGHAARVPPRKTASFGPGASGAERPRAFPCCAGGKVLDVERTSLVAETLEEMATDEDSKKLAQQLQARGQAALTREERRARQRSLESLGAPAFQSLLQDHGVSPMLRGQAKILQLNIGLYCNQACSHCHVESSPLRKEMMDRETAQRCLHLAQEAASNGALTTLDITGGAPELNSQFRYLASGARAMGLEVIDRCNLTVLLEPGQEDLVPFLAEQGIRVVASLPCYTPDNVDQQRGRGVFERSIEGLKMLNAAGYGKEGSGLQLDLVYNPNGIFLAPPQAKLQEAYKQELQDLFGISFNRLFCLNNMPIKRYADYLLRQGQLGEYLQLLVQNFNAAAAEGVMCRDTVNVSWDGRVYDCDFNQQLEMGIRLPGKPVNSVSVCDVESLDELTGIKIAMDNHCYGCTAGAGSSCQGQ</sequence>
<keyword evidence="2" id="KW-0479">Metal-binding</keyword>
<evidence type="ECO:0000313" key="9">
    <source>
        <dbReference type="Proteomes" id="UP001438707"/>
    </source>
</evidence>
<evidence type="ECO:0000256" key="4">
    <source>
        <dbReference type="ARBA" id="ARBA00023014"/>
    </source>
</evidence>
<comment type="caution">
    <text evidence="8">The sequence shown here is derived from an EMBL/GenBank/DDBJ whole genome shotgun (WGS) entry which is preliminary data.</text>
</comment>
<dbReference type="AlphaFoldDB" id="A0AAW1RT84"/>
<dbReference type="Gene3D" id="3.20.20.70">
    <property type="entry name" value="Aldolase class I"/>
    <property type="match status" value="1"/>
</dbReference>
<evidence type="ECO:0000313" key="8">
    <source>
        <dbReference type="EMBL" id="KAK9836905.1"/>
    </source>
</evidence>
<keyword evidence="4" id="KW-0411">Iron-sulfur</keyword>
<reference evidence="8 9" key="1">
    <citation type="journal article" date="2024" name="Nat. Commun.">
        <title>Phylogenomics reveals the evolutionary origins of lichenization in chlorophyte algae.</title>
        <authorList>
            <person name="Puginier C."/>
            <person name="Libourel C."/>
            <person name="Otte J."/>
            <person name="Skaloud P."/>
            <person name="Haon M."/>
            <person name="Grisel S."/>
            <person name="Petersen M."/>
            <person name="Berrin J.G."/>
            <person name="Delaux P.M."/>
            <person name="Dal Grande F."/>
            <person name="Keller J."/>
        </authorList>
    </citation>
    <scope>NUCLEOTIDE SEQUENCE [LARGE SCALE GENOMIC DNA]</scope>
    <source>
        <strain evidence="8 9">SAG 2145</strain>
    </source>
</reference>
<feature type="region of interest" description="Disordered" evidence="5">
    <location>
        <begin position="1"/>
        <end position="36"/>
    </location>
</feature>
<evidence type="ECO:0000256" key="3">
    <source>
        <dbReference type="ARBA" id="ARBA00023004"/>
    </source>
</evidence>
<keyword evidence="1" id="KW-0949">S-adenosyl-L-methionine</keyword>
<evidence type="ECO:0008006" key="10">
    <source>
        <dbReference type="Google" id="ProtNLM"/>
    </source>
</evidence>
<dbReference type="CDD" id="cd01335">
    <property type="entry name" value="Radical_SAM"/>
    <property type="match status" value="1"/>
</dbReference>
<dbReference type="EMBL" id="JALJOS010000007">
    <property type="protein sequence ID" value="KAK9836905.1"/>
    <property type="molecule type" value="Genomic_DNA"/>
</dbReference>
<dbReference type="GO" id="GO:0003824">
    <property type="term" value="F:catalytic activity"/>
    <property type="evidence" value="ECO:0007669"/>
    <property type="project" value="InterPro"/>
</dbReference>
<dbReference type="PANTHER" id="PTHR43728:SF1">
    <property type="entry name" value="FE-S OXIDOREDUCTASE"/>
    <property type="match status" value="1"/>
</dbReference>
<keyword evidence="9" id="KW-1185">Reference proteome</keyword>
<name>A0AAW1RT84_9CHLO</name>